<dbReference type="Proteomes" id="UP001331515">
    <property type="component" value="Unassembled WGS sequence"/>
</dbReference>
<dbReference type="EMBL" id="JAURVH010001525">
    <property type="protein sequence ID" value="KAK5918139.1"/>
    <property type="molecule type" value="Genomic_DNA"/>
</dbReference>
<evidence type="ECO:0000313" key="1">
    <source>
        <dbReference type="EMBL" id="KAK5918139.1"/>
    </source>
</evidence>
<organism evidence="1 2">
    <name type="scientific">Champsocephalus gunnari</name>
    <name type="common">Mackerel icefish</name>
    <dbReference type="NCBI Taxonomy" id="52237"/>
    <lineage>
        <taxon>Eukaryota</taxon>
        <taxon>Metazoa</taxon>
        <taxon>Chordata</taxon>
        <taxon>Craniata</taxon>
        <taxon>Vertebrata</taxon>
        <taxon>Euteleostomi</taxon>
        <taxon>Actinopterygii</taxon>
        <taxon>Neopterygii</taxon>
        <taxon>Teleostei</taxon>
        <taxon>Neoteleostei</taxon>
        <taxon>Acanthomorphata</taxon>
        <taxon>Eupercaria</taxon>
        <taxon>Perciformes</taxon>
        <taxon>Notothenioidei</taxon>
        <taxon>Channichthyidae</taxon>
        <taxon>Champsocephalus</taxon>
    </lineage>
</organism>
<evidence type="ECO:0000313" key="2">
    <source>
        <dbReference type="Proteomes" id="UP001331515"/>
    </source>
</evidence>
<gene>
    <name evidence="1" type="ORF">CgunFtcFv8_002927</name>
</gene>
<keyword evidence="2" id="KW-1185">Reference proteome</keyword>
<sequence length="69" mass="7589">MVLAVQGLVPLEGLEEDRQEELELARAWDLALGLVMAQVVLELDLEERAMGPAALGLAEVEQEQDLEEC</sequence>
<protein>
    <submittedName>
        <fullName evidence="1">Uncharacterized protein</fullName>
    </submittedName>
</protein>
<accession>A0AAN8HJ07</accession>
<reference evidence="1 2" key="1">
    <citation type="journal article" date="2023" name="Mol. Biol. Evol.">
        <title>Genomics of Secondarily Temperate Adaptation in the Only Non-Antarctic Icefish.</title>
        <authorList>
            <person name="Rivera-Colon A.G."/>
            <person name="Rayamajhi N."/>
            <person name="Minhas B.F."/>
            <person name="Madrigal G."/>
            <person name="Bilyk K.T."/>
            <person name="Yoon V."/>
            <person name="Hune M."/>
            <person name="Gregory S."/>
            <person name="Cheng C.H.C."/>
            <person name="Catchen J.M."/>
        </authorList>
    </citation>
    <scope>NUCLEOTIDE SEQUENCE [LARGE SCALE GENOMIC DNA]</scope>
    <source>
        <tissue evidence="1">White muscle</tissue>
    </source>
</reference>
<dbReference type="AlphaFoldDB" id="A0AAN8HJ07"/>
<proteinExistence type="predicted"/>
<comment type="caution">
    <text evidence="1">The sequence shown here is derived from an EMBL/GenBank/DDBJ whole genome shotgun (WGS) entry which is preliminary data.</text>
</comment>
<name>A0AAN8HJ07_CHAGU</name>